<feature type="region of interest" description="Disordered" evidence="2">
    <location>
        <begin position="50"/>
        <end position="74"/>
    </location>
</feature>
<feature type="coiled-coil region" evidence="1">
    <location>
        <begin position="354"/>
        <end position="381"/>
    </location>
</feature>
<dbReference type="AlphaFoldDB" id="A0AAE1ND17"/>
<protein>
    <submittedName>
        <fullName evidence="3">Uncharacterized protein</fullName>
    </submittedName>
</protein>
<dbReference type="Proteomes" id="UP001293593">
    <property type="component" value="Unassembled WGS sequence"/>
</dbReference>
<dbReference type="PANTHER" id="PTHR31071">
    <property type="entry name" value="GB|AAF24581.1"/>
    <property type="match status" value="1"/>
</dbReference>
<name>A0AAE1ND17_9FABA</name>
<evidence type="ECO:0000256" key="1">
    <source>
        <dbReference type="SAM" id="Coils"/>
    </source>
</evidence>
<dbReference type="EMBL" id="JAWXYG010000001">
    <property type="protein sequence ID" value="KAK4286321.1"/>
    <property type="molecule type" value="Genomic_DNA"/>
</dbReference>
<feature type="coiled-coil region" evidence="1">
    <location>
        <begin position="294"/>
        <end position="321"/>
    </location>
</feature>
<comment type="caution">
    <text evidence="3">The sequence shown here is derived from an EMBL/GenBank/DDBJ whole genome shotgun (WGS) entry which is preliminary data.</text>
</comment>
<dbReference type="InterPro" id="IPR043424">
    <property type="entry name" value="BLT-like"/>
</dbReference>
<evidence type="ECO:0000313" key="4">
    <source>
        <dbReference type="Proteomes" id="UP001293593"/>
    </source>
</evidence>
<evidence type="ECO:0000256" key="2">
    <source>
        <dbReference type="SAM" id="MobiDB-lite"/>
    </source>
</evidence>
<accession>A0AAE1ND17</accession>
<feature type="compositionally biased region" description="Basic and acidic residues" evidence="2">
    <location>
        <begin position="10"/>
        <end position="20"/>
    </location>
</feature>
<keyword evidence="4" id="KW-1185">Reference proteome</keyword>
<dbReference type="PANTHER" id="PTHR31071:SF16">
    <property type="entry name" value="MYB-LIKE PROTEIN Z ISOFORM X1"/>
    <property type="match status" value="1"/>
</dbReference>
<reference evidence="3" key="1">
    <citation type="submission" date="2023-10" db="EMBL/GenBank/DDBJ databases">
        <title>Chromosome-level genome of the transformable northern wattle, Acacia crassicarpa.</title>
        <authorList>
            <person name="Massaro I."/>
            <person name="Sinha N.R."/>
            <person name="Poethig S."/>
            <person name="Leichty A.R."/>
        </authorList>
    </citation>
    <scope>NUCLEOTIDE SEQUENCE</scope>
    <source>
        <strain evidence="3">Acra3RX</strain>
        <tissue evidence="3">Leaf</tissue>
    </source>
</reference>
<feature type="region of interest" description="Disordered" evidence="2">
    <location>
        <begin position="1"/>
        <end position="36"/>
    </location>
</feature>
<evidence type="ECO:0000313" key="3">
    <source>
        <dbReference type="EMBL" id="KAK4286321.1"/>
    </source>
</evidence>
<keyword evidence="1" id="KW-0175">Coiled coil</keyword>
<organism evidence="3 4">
    <name type="scientific">Acacia crassicarpa</name>
    <name type="common">northern wattle</name>
    <dbReference type="NCBI Taxonomy" id="499986"/>
    <lineage>
        <taxon>Eukaryota</taxon>
        <taxon>Viridiplantae</taxon>
        <taxon>Streptophyta</taxon>
        <taxon>Embryophyta</taxon>
        <taxon>Tracheophyta</taxon>
        <taxon>Spermatophyta</taxon>
        <taxon>Magnoliopsida</taxon>
        <taxon>eudicotyledons</taxon>
        <taxon>Gunneridae</taxon>
        <taxon>Pentapetalae</taxon>
        <taxon>rosids</taxon>
        <taxon>fabids</taxon>
        <taxon>Fabales</taxon>
        <taxon>Fabaceae</taxon>
        <taxon>Caesalpinioideae</taxon>
        <taxon>mimosoid clade</taxon>
        <taxon>Acacieae</taxon>
        <taxon>Acacia</taxon>
    </lineage>
</organism>
<sequence length="594" mass="67618">MSSWQQTLNLEKKTISDKPNKIRKRGSSSSSSSSLVRRYRFKRAVLVPMWNTRTKSPSTGTQPTKPSSSYVISGKEKELSVSTRKLAAALWEVNDLPASRANKDFNAEKVRSKKKETRKQKAANSLKLYLSDSSYSSDSESERMKGLEGEGCRRRASVASHKLQLADYYLGGFDDISNINFNEVGNLPRNSAYGKGIVRVKNSLNKARTGLSTSKKLVKALNQICLHEHHSSTLPLISALRSQLDQVCNQVDQVIQEQGSKQDDIEYLLKHFDEEKATWKIREQGKVRDAISRVAEEIEVVKKLRRQTERLNKKIAQEMADVKDSNLKISQELETERRARETLEQICDELVKGIGEDRAKVEELKRESAKVRDEVEKEREMLQFADVLREERVHMKLSEARYQFEEKNAVFEKLTNELEAFLKNKDENSDVSPLLKRIKYLGSYMNRSRWGSKSTEKKVDIDVGDRGKQGDESDDSDLHSIELSLDNNKRSYKWTYACDNDAGDELKIISNDDGIGRKSVSKGIQWGNICFNKDDQEETSELLSGAQTLDKSDELENYRCKSMPLQDDGGEAEISFLLEGDELKQEAAGRLPKF</sequence>
<proteinExistence type="predicted"/>
<feature type="compositionally biased region" description="Polar residues" evidence="2">
    <location>
        <begin position="51"/>
        <end position="71"/>
    </location>
</feature>
<gene>
    <name evidence="3" type="ORF">QN277_002891</name>
</gene>